<keyword evidence="2" id="KW-0732">Signal</keyword>
<protein>
    <recommendedName>
        <fullName evidence="5">Lipoprotein</fullName>
    </recommendedName>
</protein>
<evidence type="ECO:0000313" key="3">
    <source>
        <dbReference type="EMBL" id="MBB6506159.1"/>
    </source>
</evidence>
<organism evidence="3 4">
    <name type="scientific">Sphingomonas endophytica</name>
    <dbReference type="NCBI Taxonomy" id="869719"/>
    <lineage>
        <taxon>Bacteria</taxon>
        <taxon>Pseudomonadati</taxon>
        <taxon>Pseudomonadota</taxon>
        <taxon>Alphaproteobacteria</taxon>
        <taxon>Sphingomonadales</taxon>
        <taxon>Sphingomonadaceae</taxon>
        <taxon>Sphingomonas</taxon>
    </lineage>
</organism>
<feature type="signal peptide" evidence="2">
    <location>
        <begin position="1"/>
        <end position="23"/>
    </location>
</feature>
<dbReference type="AlphaFoldDB" id="A0A7X0JEN7"/>
<dbReference type="Proteomes" id="UP000522313">
    <property type="component" value="Unassembled WGS sequence"/>
</dbReference>
<reference evidence="3 4" key="2">
    <citation type="submission" date="2020-08" db="EMBL/GenBank/DDBJ databases">
        <authorList>
            <person name="Partida-Martinez L."/>
            <person name="Huntemann M."/>
            <person name="Clum A."/>
            <person name="Wang J."/>
            <person name="Palaniappan K."/>
            <person name="Ritter S."/>
            <person name="Chen I.-M."/>
            <person name="Stamatis D."/>
            <person name="Reddy T."/>
            <person name="O'Malley R."/>
            <person name="Daum C."/>
            <person name="Shapiro N."/>
            <person name="Ivanova N."/>
            <person name="Kyrpides N."/>
            <person name="Woyke T."/>
        </authorList>
    </citation>
    <scope>NUCLEOTIDE SEQUENCE [LARGE SCALE GENOMIC DNA]</scope>
    <source>
        <strain evidence="3 4">AS3.13</strain>
    </source>
</reference>
<feature type="region of interest" description="Disordered" evidence="1">
    <location>
        <begin position="229"/>
        <end position="259"/>
    </location>
</feature>
<comment type="caution">
    <text evidence="3">The sequence shown here is derived from an EMBL/GenBank/DDBJ whole genome shotgun (WGS) entry which is preliminary data.</text>
</comment>
<evidence type="ECO:0000256" key="2">
    <source>
        <dbReference type="SAM" id="SignalP"/>
    </source>
</evidence>
<evidence type="ECO:0008006" key="5">
    <source>
        <dbReference type="Google" id="ProtNLM"/>
    </source>
</evidence>
<evidence type="ECO:0000313" key="4">
    <source>
        <dbReference type="Proteomes" id="UP000522313"/>
    </source>
</evidence>
<reference evidence="3 4" key="1">
    <citation type="submission" date="2020-08" db="EMBL/GenBank/DDBJ databases">
        <title>The Agave Microbiome: Exploring the role of microbial communities in plant adaptations to desert environments.</title>
        <authorList>
            <person name="Partida-Martinez L.P."/>
        </authorList>
    </citation>
    <scope>NUCLEOTIDE SEQUENCE [LARGE SCALE GENOMIC DNA]</scope>
    <source>
        <strain evidence="3 4">AS3.13</strain>
    </source>
</reference>
<accession>A0A7X0JEN7</accession>
<feature type="chain" id="PRO_5031257699" description="Lipoprotein" evidence="2">
    <location>
        <begin position="24"/>
        <end position="259"/>
    </location>
</feature>
<gene>
    <name evidence="3" type="ORF">F4693_003156</name>
</gene>
<sequence>MTIRTKLGWGLLGGLALTLPGCATPPAPPPPPPPVVPVAPPPPAMPAGGYVGMKIPAKLEDGNYFTPNLNNTDAAAVWHLRNALNVAALGCDLEGGGIVDGYNAWIKTHAAAIDRYYQTYLVEWQAPGWIDWQRVYDDDQTRIYNFYAQPAMRAGFCAAARAEIAQVGQVADDALPAFARAALLRLDRPFVDFYAAFETWRAHYHPAPTAAAPAIPVVAVPPPAVAPPAIEPPAITPPVSTVPGENGAPAPAPTPVSGS</sequence>
<feature type="compositionally biased region" description="Pro residues" evidence="1">
    <location>
        <begin position="250"/>
        <end position="259"/>
    </location>
</feature>
<dbReference type="EMBL" id="JACHBT010000018">
    <property type="protein sequence ID" value="MBB6506159.1"/>
    <property type="molecule type" value="Genomic_DNA"/>
</dbReference>
<proteinExistence type="predicted"/>
<name>A0A7X0JEN7_9SPHN</name>
<evidence type="ECO:0000256" key="1">
    <source>
        <dbReference type="SAM" id="MobiDB-lite"/>
    </source>
</evidence>